<sequence>MRLRIRALDGAHDRTAFQCGEPALDRYLREQAAQDCRRHIANCFVALDGDAVAGFYTLSSASIPLPDVPEELARRLPRYPVLPAIRLGRLAVASRLQGTGCGALLLADALKRCLRAEAAAFAVLVEAKHEQAAAFYRHHGFLDLPSRPLTLFLPLATIKKALPQE</sequence>
<comment type="catalytic activity">
    <reaction evidence="5">
        <text>glycyl-tRNA(Gly) + acetyl-CoA = N-acetylglycyl-tRNA(Gly) + CoA + H(+)</text>
        <dbReference type="Rhea" id="RHEA:81867"/>
        <dbReference type="Rhea" id="RHEA-COMP:9683"/>
        <dbReference type="Rhea" id="RHEA-COMP:19766"/>
        <dbReference type="ChEBI" id="CHEBI:15378"/>
        <dbReference type="ChEBI" id="CHEBI:57287"/>
        <dbReference type="ChEBI" id="CHEBI:57288"/>
        <dbReference type="ChEBI" id="CHEBI:78522"/>
        <dbReference type="ChEBI" id="CHEBI:232036"/>
    </reaction>
</comment>
<keyword evidence="3" id="KW-0808">Transferase</keyword>
<dbReference type="InterPro" id="IPR016181">
    <property type="entry name" value="Acyl_CoA_acyltransferase"/>
</dbReference>
<evidence type="ECO:0000313" key="7">
    <source>
        <dbReference type="EMBL" id="EHJ48138.1"/>
    </source>
</evidence>
<dbReference type="PROSITE" id="PS51186">
    <property type="entry name" value="GNAT"/>
    <property type="match status" value="1"/>
</dbReference>
<dbReference type="Proteomes" id="UP000004662">
    <property type="component" value="Chromosome"/>
</dbReference>
<name>G7Q995_9BACT</name>
<keyword evidence="8" id="KW-1185">Reference proteome</keyword>
<dbReference type="OrthoDB" id="9799147at2"/>
<dbReference type="Gene3D" id="3.40.630.30">
    <property type="match status" value="1"/>
</dbReference>
<dbReference type="RefSeq" id="WP_009181520.1">
    <property type="nucleotide sequence ID" value="NZ_CM001368.1"/>
</dbReference>
<dbReference type="Pfam" id="PF13673">
    <property type="entry name" value="Acetyltransf_10"/>
    <property type="match status" value="1"/>
</dbReference>
<feature type="domain" description="N-acetyltransferase" evidence="6">
    <location>
        <begin position="3"/>
        <end position="165"/>
    </location>
</feature>
<organism evidence="7 8">
    <name type="scientific">Solidesulfovibrio carbinoliphilus subsp. oakridgensis</name>
    <dbReference type="NCBI Taxonomy" id="694327"/>
    <lineage>
        <taxon>Bacteria</taxon>
        <taxon>Pseudomonadati</taxon>
        <taxon>Thermodesulfobacteriota</taxon>
        <taxon>Desulfovibrionia</taxon>
        <taxon>Desulfovibrionales</taxon>
        <taxon>Desulfovibrionaceae</taxon>
        <taxon>Solidesulfovibrio</taxon>
    </lineage>
</organism>
<proteinExistence type="predicted"/>
<evidence type="ECO:0000256" key="2">
    <source>
        <dbReference type="ARBA" id="ARBA00022649"/>
    </source>
</evidence>
<dbReference type="EMBL" id="CM001368">
    <property type="protein sequence ID" value="EHJ48138.1"/>
    <property type="molecule type" value="Genomic_DNA"/>
</dbReference>
<dbReference type="AlphaFoldDB" id="G7Q995"/>
<evidence type="ECO:0000256" key="1">
    <source>
        <dbReference type="ARBA" id="ARBA00022491"/>
    </source>
</evidence>
<dbReference type="eggNOG" id="COG0456">
    <property type="taxonomic scope" value="Bacteria"/>
</dbReference>
<evidence type="ECO:0000313" key="8">
    <source>
        <dbReference type="Proteomes" id="UP000004662"/>
    </source>
</evidence>
<evidence type="ECO:0000256" key="5">
    <source>
        <dbReference type="ARBA" id="ARBA00049880"/>
    </source>
</evidence>
<evidence type="ECO:0000259" key="6">
    <source>
        <dbReference type="PROSITE" id="PS51186"/>
    </source>
</evidence>
<dbReference type="InterPro" id="IPR000182">
    <property type="entry name" value="GNAT_dom"/>
</dbReference>
<dbReference type="GO" id="GO:0016747">
    <property type="term" value="F:acyltransferase activity, transferring groups other than amino-acyl groups"/>
    <property type="evidence" value="ECO:0007669"/>
    <property type="project" value="InterPro"/>
</dbReference>
<evidence type="ECO:0000256" key="3">
    <source>
        <dbReference type="ARBA" id="ARBA00022679"/>
    </source>
</evidence>
<evidence type="ECO:0000256" key="4">
    <source>
        <dbReference type="ARBA" id="ARBA00023315"/>
    </source>
</evidence>
<accession>G7Q995</accession>
<dbReference type="HOGENOM" id="CLU_101288_3_0_7"/>
<dbReference type="STRING" id="694327.DFW101_2132"/>
<dbReference type="SUPFAM" id="SSF55729">
    <property type="entry name" value="Acyl-CoA N-acyltransferases (Nat)"/>
    <property type="match status" value="1"/>
</dbReference>
<keyword evidence="4" id="KW-0012">Acyltransferase</keyword>
<protein>
    <submittedName>
        <fullName evidence="7">GCN5-related N-acetyltransferase</fullName>
    </submittedName>
</protein>
<dbReference type="PANTHER" id="PTHR36449:SF1">
    <property type="entry name" value="ACETYLTRANSFERASE"/>
    <property type="match status" value="1"/>
</dbReference>
<keyword evidence="2" id="KW-1277">Toxin-antitoxin system</keyword>
<dbReference type="PANTHER" id="PTHR36449">
    <property type="entry name" value="ACETYLTRANSFERASE-RELATED"/>
    <property type="match status" value="1"/>
</dbReference>
<gene>
    <name evidence="7" type="ORF">DFW101_2132</name>
</gene>
<keyword evidence="1" id="KW-0678">Repressor</keyword>
<reference evidence="8" key="1">
    <citation type="journal article" date="2015" name="Genome Announc.">
        <title>High-Quality Draft Genome Sequence of Desulfovibrio carbinoliphilus FW-101-2B, an Organic Acid-Oxidizing Sulfate-Reducing Bacterium Isolated from Uranium(VI)-Contaminated Groundwater.</title>
        <authorList>
            <person name="Ramsay B.D."/>
            <person name="Hwang C."/>
            <person name="Woo H.L."/>
            <person name="Carroll S.L."/>
            <person name="Lucas S."/>
            <person name="Han J."/>
            <person name="Lapidus A.L."/>
            <person name="Cheng J.F."/>
            <person name="Goodwin L.A."/>
            <person name="Pitluck S."/>
            <person name="Peters L."/>
            <person name="Chertkov O."/>
            <person name="Held B."/>
            <person name="Detter J.C."/>
            <person name="Han C.S."/>
            <person name="Tapia R."/>
            <person name="Land M.L."/>
            <person name="Hauser L.J."/>
            <person name="Kyrpides N.C."/>
            <person name="Ivanova N.N."/>
            <person name="Mikhailova N."/>
            <person name="Pagani I."/>
            <person name="Woyke T."/>
            <person name="Arkin A.P."/>
            <person name="Dehal P."/>
            <person name="Chivian D."/>
            <person name="Criddle C.S."/>
            <person name="Wu W."/>
            <person name="Chakraborty R."/>
            <person name="Hazen T.C."/>
            <person name="Fields M.W."/>
        </authorList>
    </citation>
    <scope>NUCLEOTIDE SEQUENCE [LARGE SCALE GENOMIC DNA]</scope>
    <source>
        <strain evidence="8">FW-101-2B</strain>
    </source>
</reference>